<keyword evidence="1" id="KW-0812">Transmembrane</keyword>
<dbReference type="AlphaFoldDB" id="A0A0G2J7S2"/>
<protein>
    <submittedName>
        <fullName evidence="2">Uncharacterized protein</fullName>
    </submittedName>
</protein>
<organism evidence="2 3">
    <name type="scientific">[Emmonsia] crescens</name>
    <dbReference type="NCBI Taxonomy" id="73230"/>
    <lineage>
        <taxon>Eukaryota</taxon>
        <taxon>Fungi</taxon>
        <taxon>Dikarya</taxon>
        <taxon>Ascomycota</taxon>
        <taxon>Pezizomycotina</taxon>
        <taxon>Eurotiomycetes</taxon>
        <taxon>Eurotiomycetidae</taxon>
        <taxon>Onygenales</taxon>
        <taxon>Ajellomycetaceae</taxon>
        <taxon>Emergomyces</taxon>
    </lineage>
</organism>
<keyword evidence="1" id="KW-0472">Membrane</keyword>
<feature type="transmembrane region" description="Helical" evidence="1">
    <location>
        <begin position="79"/>
        <end position="99"/>
    </location>
</feature>
<comment type="caution">
    <text evidence="2">The sequence shown here is derived from an EMBL/GenBank/DDBJ whole genome shotgun (WGS) entry which is preliminary data.</text>
</comment>
<dbReference type="VEuPathDB" id="FungiDB:EMCG_05685"/>
<dbReference type="Proteomes" id="UP000034164">
    <property type="component" value="Unassembled WGS sequence"/>
</dbReference>
<proteinExistence type="predicted"/>
<evidence type="ECO:0000313" key="2">
    <source>
        <dbReference type="EMBL" id="KKZ68714.1"/>
    </source>
</evidence>
<keyword evidence="1" id="KW-1133">Transmembrane helix</keyword>
<dbReference type="EMBL" id="LCZI01000062">
    <property type="protein sequence ID" value="KKZ68714.1"/>
    <property type="molecule type" value="Genomic_DNA"/>
</dbReference>
<name>A0A0G2J7S2_9EURO</name>
<evidence type="ECO:0000313" key="3">
    <source>
        <dbReference type="Proteomes" id="UP000034164"/>
    </source>
</evidence>
<gene>
    <name evidence="2" type="ORF">EMCG_05685</name>
</gene>
<evidence type="ECO:0000256" key="1">
    <source>
        <dbReference type="SAM" id="Phobius"/>
    </source>
</evidence>
<sequence>MARSGIPPQVHAVIPRAPQAANDNEETPLRVSDFPSVGGRFIDEESSASTMLSSSASAAGSGFSLATAGSGRLLATNSLLAIALTVFLVLFGFVLYIVLKWTDYRSFGA</sequence>
<reference evidence="3" key="1">
    <citation type="journal article" date="2015" name="PLoS Genet.">
        <title>The dynamic genome and transcriptome of the human fungal pathogen Blastomyces and close relative Emmonsia.</title>
        <authorList>
            <person name="Munoz J.F."/>
            <person name="Gauthier G.M."/>
            <person name="Desjardins C.A."/>
            <person name="Gallo J.E."/>
            <person name="Holder J."/>
            <person name="Sullivan T.D."/>
            <person name="Marty A.J."/>
            <person name="Carmen J.C."/>
            <person name="Chen Z."/>
            <person name="Ding L."/>
            <person name="Gujja S."/>
            <person name="Magrini V."/>
            <person name="Misas E."/>
            <person name="Mitreva M."/>
            <person name="Priest M."/>
            <person name="Saif S."/>
            <person name="Whiston E.A."/>
            <person name="Young S."/>
            <person name="Zeng Q."/>
            <person name="Goldman W.E."/>
            <person name="Mardis E.R."/>
            <person name="Taylor J.W."/>
            <person name="McEwen J.G."/>
            <person name="Clay O.K."/>
            <person name="Klein B.S."/>
            <person name="Cuomo C.A."/>
        </authorList>
    </citation>
    <scope>NUCLEOTIDE SEQUENCE [LARGE SCALE GENOMIC DNA]</scope>
    <source>
        <strain evidence="3">UAMH 3008</strain>
    </source>
</reference>
<dbReference type="OrthoDB" id="4187839at2759"/>
<accession>A0A0G2J7S2</accession>